<evidence type="ECO:0000313" key="4">
    <source>
        <dbReference type="EMBL" id="MCP2176019.1"/>
    </source>
</evidence>
<feature type="transmembrane region" description="Helical" evidence="2">
    <location>
        <begin position="180"/>
        <end position="199"/>
    </location>
</feature>
<keyword evidence="2" id="KW-1133">Transmembrane helix</keyword>
<keyword evidence="5" id="KW-1185">Reference proteome</keyword>
<dbReference type="InterPro" id="IPR043128">
    <property type="entry name" value="Rev_trsase/Diguanyl_cyclase"/>
</dbReference>
<evidence type="ECO:0000313" key="5">
    <source>
        <dbReference type="Proteomes" id="UP001206895"/>
    </source>
</evidence>
<dbReference type="Proteomes" id="UP001206895">
    <property type="component" value="Unassembled WGS sequence"/>
</dbReference>
<dbReference type="EMBL" id="JAMTCJ010000002">
    <property type="protein sequence ID" value="MCP2176019.1"/>
    <property type="molecule type" value="Genomic_DNA"/>
</dbReference>
<proteinExistence type="predicted"/>
<sequence length="389" mass="39802">MTVRSTKPVYVGHNRQVPVIEGGLQPGGSVRSSTNTRVISALSGGIGILSILTAAAWLGLAWVPGGPDGTAGRVALGVACIGAVAVGIVLLVAPRTGPVARVVFLGAADLGCALVALSCSDARVGLASTVTLGLVGSYAAFFTSRRVTAGQVAASAVVIIAVLVVGLAGSDQSIGSLYPFAAQAAFAGVFLTAILHYGFAAIGTRNSLQTGGPMRDELTEVLTRHGLYSAASTSLGALNRKDYLVVVRVHLDQFQDIAVGDGRERGEQVLKRVASRLAQGVRGGDFVARTGDAEFSALAGVTHEGVRIFANRFRELVFSVEDPVPVSASVGVAFAPTPIPSTGVQVAIDALLDRAEVAMRTAQDAGGDRVEIDWSVPDPVPSANAEAHS</sequence>
<dbReference type="InterPro" id="IPR029787">
    <property type="entry name" value="Nucleotide_cyclase"/>
</dbReference>
<protein>
    <submittedName>
        <fullName evidence="4">Diguanylate cyclase (GGDEF) domain-containing protein</fullName>
    </submittedName>
</protein>
<dbReference type="Pfam" id="PF00990">
    <property type="entry name" value="GGDEF"/>
    <property type="match status" value="1"/>
</dbReference>
<keyword evidence="2" id="KW-0812">Transmembrane</keyword>
<dbReference type="InterPro" id="IPR000160">
    <property type="entry name" value="GGDEF_dom"/>
</dbReference>
<dbReference type="InterPro" id="IPR052155">
    <property type="entry name" value="Biofilm_reg_signaling"/>
</dbReference>
<dbReference type="PANTHER" id="PTHR44757">
    <property type="entry name" value="DIGUANYLATE CYCLASE DGCP"/>
    <property type="match status" value="1"/>
</dbReference>
<evidence type="ECO:0000259" key="3">
    <source>
        <dbReference type="PROSITE" id="PS50887"/>
    </source>
</evidence>
<organism evidence="4 5">
    <name type="scientific">Williamsia maris</name>
    <dbReference type="NCBI Taxonomy" id="72806"/>
    <lineage>
        <taxon>Bacteria</taxon>
        <taxon>Bacillati</taxon>
        <taxon>Actinomycetota</taxon>
        <taxon>Actinomycetes</taxon>
        <taxon>Mycobacteriales</taxon>
        <taxon>Nocardiaceae</taxon>
        <taxon>Williamsia</taxon>
    </lineage>
</organism>
<feature type="transmembrane region" description="Helical" evidence="2">
    <location>
        <begin position="38"/>
        <end position="62"/>
    </location>
</feature>
<feature type="transmembrane region" description="Helical" evidence="2">
    <location>
        <begin position="124"/>
        <end position="142"/>
    </location>
</feature>
<accession>A0ABT1HCX1</accession>
<feature type="domain" description="GGDEF" evidence="3">
    <location>
        <begin position="242"/>
        <end position="375"/>
    </location>
</feature>
<evidence type="ECO:0000256" key="2">
    <source>
        <dbReference type="SAM" id="Phobius"/>
    </source>
</evidence>
<evidence type="ECO:0000256" key="1">
    <source>
        <dbReference type="SAM" id="MobiDB-lite"/>
    </source>
</evidence>
<dbReference type="PROSITE" id="PS50887">
    <property type="entry name" value="GGDEF"/>
    <property type="match status" value="1"/>
</dbReference>
<gene>
    <name evidence="4" type="ORF">LX13_001838</name>
</gene>
<dbReference type="CDD" id="cd01949">
    <property type="entry name" value="GGDEF"/>
    <property type="match status" value="1"/>
</dbReference>
<dbReference type="NCBIfam" id="TIGR00254">
    <property type="entry name" value="GGDEF"/>
    <property type="match status" value="1"/>
</dbReference>
<feature type="transmembrane region" description="Helical" evidence="2">
    <location>
        <begin position="149"/>
        <end position="168"/>
    </location>
</feature>
<dbReference type="SUPFAM" id="SSF55073">
    <property type="entry name" value="Nucleotide cyclase"/>
    <property type="match status" value="1"/>
</dbReference>
<dbReference type="SMART" id="SM00267">
    <property type="entry name" value="GGDEF"/>
    <property type="match status" value="1"/>
</dbReference>
<name>A0ABT1HCX1_9NOCA</name>
<comment type="caution">
    <text evidence="4">The sequence shown here is derived from an EMBL/GenBank/DDBJ whole genome shotgun (WGS) entry which is preliminary data.</text>
</comment>
<feature type="region of interest" description="Disordered" evidence="1">
    <location>
        <begin position="369"/>
        <end position="389"/>
    </location>
</feature>
<keyword evidence="2" id="KW-0472">Membrane</keyword>
<dbReference type="PANTHER" id="PTHR44757:SF2">
    <property type="entry name" value="BIOFILM ARCHITECTURE MAINTENANCE PROTEIN MBAA"/>
    <property type="match status" value="1"/>
</dbReference>
<feature type="transmembrane region" description="Helical" evidence="2">
    <location>
        <begin position="99"/>
        <end position="118"/>
    </location>
</feature>
<reference evidence="4 5" key="1">
    <citation type="submission" date="2022-06" db="EMBL/GenBank/DDBJ databases">
        <title>Genomic Encyclopedia of Archaeal and Bacterial Type Strains, Phase II (KMG-II): from individual species to whole genera.</title>
        <authorList>
            <person name="Goeker M."/>
        </authorList>
    </citation>
    <scope>NUCLEOTIDE SEQUENCE [LARGE SCALE GENOMIC DNA]</scope>
    <source>
        <strain evidence="4 5">DSM 44693</strain>
    </source>
</reference>
<feature type="transmembrane region" description="Helical" evidence="2">
    <location>
        <begin position="74"/>
        <end position="92"/>
    </location>
</feature>
<dbReference type="Gene3D" id="3.30.70.270">
    <property type="match status" value="1"/>
</dbReference>